<evidence type="ECO:0000256" key="2">
    <source>
        <dbReference type="SAM" id="Phobius"/>
    </source>
</evidence>
<name>A0A255H931_9ACTN</name>
<dbReference type="EMBL" id="NMVQ01000005">
    <property type="protein sequence ID" value="OYO24085.1"/>
    <property type="molecule type" value="Genomic_DNA"/>
</dbReference>
<organism evidence="3 4">
    <name type="scientific">Enemella dayhoffiae</name>
    <dbReference type="NCBI Taxonomy" id="2016507"/>
    <lineage>
        <taxon>Bacteria</taxon>
        <taxon>Bacillati</taxon>
        <taxon>Actinomycetota</taxon>
        <taxon>Actinomycetes</taxon>
        <taxon>Propionibacteriales</taxon>
        <taxon>Propionibacteriaceae</taxon>
        <taxon>Enemella</taxon>
    </lineage>
</organism>
<comment type="caution">
    <text evidence="3">The sequence shown here is derived from an EMBL/GenBank/DDBJ whole genome shotgun (WGS) entry which is preliminary data.</text>
</comment>
<dbReference type="Gene3D" id="1.10.287.1490">
    <property type="match status" value="1"/>
</dbReference>
<accession>A0A255H931</accession>
<dbReference type="RefSeq" id="WP_094362965.1">
    <property type="nucleotide sequence ID" value="NZ_NMVQ01000005.1"/>
</dbReference>
<feature type="transmembrane region" description="Helical" evidence="2">
    <location>
        <begin position="46"/>
        <end position="64"/>
    </location>
</feature>
<feature type="coiled-coil region" evidence="1">
    <location>
        <begin position="104"/>
        <end position="166"/>
    </location>
</feature>
<sequence length="222" mass="24378">MSSKQQGRRSREVSSSHRLTQVVLTVGTVLALAAAFGPLWVARVGVVIAVVAALLSVRFALAEVRQARAQHLREKVDALRAHGAQLSAERTQNREVVASLAEHNHRANRRIVELQGRIGSLRAELSTLKGDHVAVQSRLTQRDEQVAELRRDLATREAELEALREVEDSAEVLAMPRHAVAADWDALPTAEDLWSDGNHPTVVDLQQLAFPPVVEVEGKKQA</sequence>
<protein>
    <submittedName>
        <fullName evidence="3">Uncharacterized protein</fullName>
    </submittedName>
</protein>
<feature type="transmembrane region" description="Helical" evidence="2">
    <location>
        <begin position="21"/>
        <end position="40"/>
    </location>
</feature>
<dbReference type="Proteomes" id="UP000216311">
    <property type="component" value="Unassembled WGS sequence"/>
</dbReference>
<keyword evidence="2" id="KW-0812">Transmembrane</keyword>
<evidence type="ECO:0000313" key="3">
    <source>
        <dbReference type="EMBL" id="OYO24085.1"/>
    </source>
</evidence>
<keyword evidence="2" id="KW-0472">Membrane</keyword>
<gene>
    <name evidence="3" type="ORF">CGZ93_04495</name>
</gene>
<dbReference type="OrthoDB" id="3731821at2"/>
<keyword evidence="4" id="KW-1185">Reference proteome</keyword>
<reference evidence="3 4" key="1">
    <citation type="submission" date="2017-07" db="EMBL/GenBank/DDBJ databases">
        <title>Draft whole genome sequences of clinical Proprionibacteriaceae strains.</title>
        <authorList>
            <person name="Bernier A.-M."/>
            <person name="Bernard K."/>
            <person name="Domingo M.-C."/>
        </authorList>
    </citation>
    <scope>NUCLEOTIDE SEQUENCE [LARGE SCALE GENOMIC DNA]</scope>
    <source>
        <strain evidence="3 4">NML 130396</strain>
    </source>
</reference>
<keyword evidence="2" id="KW-1133">Transmembrane helix</keyword>
<keyword evidence="1" id="KW-0175">Coiled coil</keyword>
<dbReference type="AlphaFoldDB" id="A0A255H931"/>
<evidence type="ECO:0000256" key="1">
    <source>
        <dbReference type="SAM" id="Coils"/>
    </source>
</evidence>
<evidence type="ECO:0000313" key="4">
    <source>
        <dbReference type="Proteomes" id="UP000216311"/>
    </source>
</evidence>
<proteinExistence type="predicted"/>